<feature type="compositionally biased region" description="Basic and acidic residues" evidence="1">
    <location>
        <begin position="266"/>
        <end position="284"/>
    </location>
</feature>
<name>A0A397ZK55_BRACM</name>
<dbReference type="Pfam" id="PF14111">
    <property type="entry name" value="DUF4283"/>
    <property type="match status" value="1"/>
</dbReference>
<feature type="domain" description="DUF4283" evidence="2">
    <location>
        <begin position="22"/>
        <end position="98"/>
    </location>
</feature>
<feature type="compositionally biased region" description="Basic and acidic residues" evidence="1">
    <location>
        <begin position="423"/>
        <end position="441"/>
    </location>
</feature>
<dbReference type="AlphaFoldDB" id="A0A397ZK55"/>
<dbReference type="Proteomes" id="UP000264353">
    <property type="component" value="Chromosome A4"/>
</dbReference>
<dbReference type="PANTHER" id="PTHR31286:SF113">
    <property type="entry name" value="DUF4283 DOMAIN-CONTAINING PROTEIN"/>
    <property type="match status" value="1"/>
</dbReference>
<gene>
    <name evidence="3" type="ORF">BRARA_D00586</name>
</gene>
<dbReference type="InterPro" id="IPR040256">
    <property type="entry name" value="At4g02000-like"/>
</dbReference>
<feature type="compositionally biased region" description="Acidic residues" evidence="1">
    <location>
        <begin position="396"/>
        <end position="412"/>
    </location>
</feature>
<dbReference type="InterPro" id="IPR025558">
    <property type="entry name" value="DUF4283"/>
</dbReference>
<reference evidence="3 4" key="1">
    <citation type="submission" date="2018-06" db="EMBL/GenBank/DDBJ databases">
        <title>WGS assembly of Brassica rapa FPsc.</title>
        <authorList>
            <person name="Bowman J."/>
            <person name="Kohchi T."/>
            <person name="Yamato K."/>
            <person name="Jenkins J."/>
            <person name="Shu S."/>
            <person name="Ishizaki K."/>
            <person name="Yamaoka S."/>
            <person name="Nishihama R."/>
            <person name="Nakamura Y."/>
            <person name="Berger F."/>
            <person name="Adam C."/>
            <person name="Aki S."/>
            <person name="Althoff F."/>
            <person name="Araki T."/>
            <person name="Arteaga-Vazquez M."/>
            <person name="Balasubrmanian S."/>
            <person name="Bauer D."/>
            <person name="Boehm C."/>
            <person name="Briginshaw L."/>
            <person name="Caballero-Perez J."/>
            <person name="Catarino B."/>
            <person name="Chen F."/>
            <person name="Chiyoda S."/>
            <person name="Chovatia M."/>
            <person name="Davies K."/>
            <person name="Delmans M."/>
            <person name="Demura T."/>
            <person name="Dierschke T."/>
            <person name="Dolan L."/>
            <person name="Dorantes-Acosta A."/>
            <person name="Eklund D."/>
            <person name="Florent S."/>
            <person name="Flores-Sandoval E."/>
            <person name="Fujiyama A."/>
            <person name="Fukuzawa H."/>
            <person name="Galik B."/>
            <person name="Grimanelli D."/>
            <person name="Grimwood J."/>
            <person name="Grossniklaus U."/>
            <person name="Hamada T."/>
            <person name="Haseloff J."/>
            <person name="Hetherington A."/>
            <person name="Higo A."/>
            <person name="Hirakawa Y."/>
            <person name="Hundley H."/>
            <person name="Ikeda Y."/>
            <person name="Inoue K."/>
            <person name="Inoue S."/>
            <person name="Ishida S."/>
            <person name="Jia Q."/>
            <person name="Kakita M."/>
            <person name="Kanazawa T."/>
            <person name="Kawai Y."/>
            <person name="Kawashima T."/>
            <person name="Kennedy M."/>
            <person name="Kinose K."/>
            <person name="Kinoshita T."/>
            <person name="Kohara Y."/>
            <person name="Koide E."/>
            <person name="Komatsu K."/>
            <person name="Kopischke S."/>
            <person name="Kubo M."/>
            <person name="Kyozuka J."/>
            <person name="Lagercrantz U."/>
            <person name="Lin S."/>
            <person name="Lindquist E."/>
            <person name="Lipzen A."/>
            <person name="Lu C."/>
            <person name="Luna E."/>
            <person name="Martienssen R."/>
            <person name="Minamino N."/>
            <person name="Mizutani M."/>
            <person name="Mizutani M."/>
            <person name="Mochizuki N."/>
            <person name="Monte I."/>
            <person name="Mosher R."/>
            <person name="Nagasaki H."/>
            <person name="Nakagami H."/>
            <person name="Naramoto S."/>
            <person name="Nishitani K."/>
            <person name="Ohtani M."/>
            <person name="Okamoto T."/>
            <person name="Okumura M."/>
            <person name="Phillips J."/>
            <person name="Pollak B."/>
            <person name="Reinders A."/>
            <person name="Roevekamp M."/>
            <person name="Sano R."/>
            <person name="Sawa S."/>
            <person name="Schmid M."/>
            <person name="Shirakawa M."/>
            <person name="Solano R."/>
            <person name="Spunde A."/>
            <person name="Suetsugu N."/>
            <person name="Sugano S."/>
            <person name="Sugiyama A."/>
            <person name="Sun R."/>
            <person name="Suzuki Y."/>
            <person name="Takenaka M."/>
            <person name="Takezawa D."/>
            <person name="Tomogane H."/>
            <person name="Tsuzuki M."/>
            <person name="Ueda T."/>
            <person name="Umeda M."/>
            <person name="Ward J."/>
            <person name="Watanabe Y."/>
            <person name="Yazaki K."/>
            <person name="Yokoyama R."/>
            <person name="Yoshitake Y."/>
            <person name="Yotsui I."/>
            <person name="Zachgo S."/>
            <person name="Schmutz J."/>
        </authorList>
    </citation>
    <scope>NUCLEOTIDE SEQUENCE [LARGE SCALE GENOMIC DNA]</scope>
    <source>
        <strain evidence="4">cv. B-3</strain>
    </source>
</reference>
<dbReference type="EMBL" id="CM010631">
    <property type="protein sequence ID" value="RID65388.1"/>
    <property type="molecule type" value="Genomic_DNA"/>
</dbReference>
<evidence type="ECO:0000313" key="4">
    <source>
        <dbReference type="Proteomes" id="UP000264353"/>
    </source>
</evidence>
<feature type="region of interest" description="Disordered" evidence="1">
    <location>
        <begin position="396"/>
        <end position="512"/>
    </location>
</feature>
<feature type="compositionally biased region" description="Basic and acidic residues" evidence="1">
    <location>
        <begin position="222"/>
        <end position="236"/>
    </location>
</feature>
<feature type="region of interest" description="Disordered" evidence="1">
    <location>
        <begin position="249"/>
        <end position="330"/>
    </location>
</feature>
<accession>A0A397ZK55</accession>
<evidence type="ECO:0000256" key="1">
    <source>
        <dbReference type="SAM" id="MobiDB-lite"/>
    </source>
</evidence>
<sequence>MRKKLKISVAHFDNSALIKTYSKTLIGRCMNPAEQQMKALFTNLPKIWKLEERVTGMDLGFGKFQFDFKTEEELEGVLKQKPFHFDYWMLALAKWQPKQSKAFPSEIMFWVRVIGLPLEFRTVPTFESIGGALGRTVAVDLDQNRVQVVIDAFKELCFETSIDFKGGEFYEEEEVAVSLCYEKLFGYCKLCACLCHKEEAKHDERARSYKGVVINGNMGQQNKEREEREYYGKGKGKMADVQDSKWVKVAEKGHRRPYNNQGNYRGDGEGSRYKPGRDDARNDNSELGFGVQETRTGISSGQSGTVQEQRGPPKEDREEGEINNNGEEDTRLPSREFQMELAKTQAEGTEVIVGTTDEERGLNMINGMVEKRDYTEEDLEMEIEAINATLLENGDDMEEEEEFQTLSEEEAEQASRAQVLSEHALEEEKMVNGEADGEKGTGPEVGATKQGNRKRLYKPSISTAGSTKMRLASALLSPRKRAAAKMGPRQGDSSKPPERKGPSNPKLVNLKF</sequence>
<dbReference type="PANTHER" id="PTHR31286">
    <property type="entry name" value="GLYCINE-RICH CELL WALL STRUCTURAL PROTEIN 1.8-LIKE"/>
    <property type="match status" value="1"/>
</dbReference>
<evidence type="ECO:0000313" key="3">
    <source>
        <dbReference type="EMBL" id="RID65388.1"/>
    </source>
</evidence>
<proteinExistence type="predicted"/>
<evidence type="ECO:0000259" key="2">
    <source>
        <dbReference type="Pfam" id="PF14111"/>
    </source>
</evidence>
<feature type="region of interest" description="Disordered" evidence="1">
    <location>
        <begin position="217"/>
        <end position="236"/>
    </location>
</feature>
<feature type="compositionally biased region" description="Polar residues" evidence="1">
    <location>
        <begin position="293"/>
        <end position="308"/>
    </location>
</feature>
<protein>
    <recommendedName>
        <fullName evidence="2">DUF4283 domain-containing protein</fullName>
    </recommendedName>
</protein>
<organism evidence="3 4">
    <name type="scientific">Brassica campestris</name>
    <name type="common">Field mustard</name>
    <dbReference type="NCBI Taxonomy" id="3711"/>
    <lineage>
        <taxon>Eukaryota</taxon>
        <taxon>Viridiplantae</taxon>
        <taxon>Streptophyta</taxon>
        <taxon>Embryophyta</taxon>
        <taxon>Tracheophyta</taxon>
        <taxon>Spermatophyta</taxon>
        <taxon>Magnoliopsida</taxon>
        <taxon>eudicotyledons</taxon>
        <taxon>Gunneridae</taxon>
        <taxon>Pentapetalae</taxon>
        <taxon>rosids</taxon>
        <taxon>malvids</taxon>
        <taxon>Brassicales</taxon>
        <taxon>Brassicaceae</taxon>
        <taxon>Brassiceae</taxon>
        <taxon>Brassica</taxon>
    </lineage>
</organism>